<dbReference type="STRING" id="865938.Weevi_0956"/>
<feature type="transmembrane region" description="Helical" evidence="5">
    <location>
        <begin position="58"/>
        <end position="77"/>
    </location>
</feature>
<keyword evidence="2 5" id="KW-0812">Transmembrane</keyword>
<feature type="transmembrane region" description="Helical" evidence="5">
    <location>
        <begin position="83"/>
        <end position="106"/>
    </location>
</feature>
<name>F0P1N8_WEEVC</name>
<feature type="transmembrane region" description="Helical" evidence="5">
    <location>
        <begin position="305"/>
        <end position="328"/>
    </location>
</feature>
<feature type="transmembrane region" description="Helical" evidence="5">
    <location>
        <begin position="173"/>
        <end position="203"/>
    </location>
</feature>
<feature type="transmembrane region" description="Helical" evidence="5">
    <location>
        <begin position="118"/>
        <end position="138"/>
    </location>
</feature>
<feature type="transmembrane region" description="Helical" evidence="5">
    <location>
        <begin position="150"/>
        <end position="166"/>
    </location>
</feature>
<keyword evidence="3 5" id="KW-1133">Transmembrane helix</keyword>
<evidence type="ECO:0000256" key="2">
    <source>
        <dbReference type="ARBA" id="ARBA00022692"/>
    </source>
</evidence>
<protein>
    <recommendedName>
        <fullName evidence="6">O-antigen ligase-related domain-containing protein</fullName>
    </recommendedName>
</protein>
<dbReference type="AlphaFoldDB" id="F0P1N8"/>
<evidence type="ECO:0000259" key="6">
    <source>
        <dbReference type="Pfam" id="PF04932"/>
    </source>
</evidence>
<feature type="transmembrane region" description="Helical" evidence="5">
    <location>
        <begin position="34"/>
        <end position="51"/>
    </location>
</feature>
<evidence type="ECO:0000256" key="4">
    <source>
        <dbReference type="ARBA" id="ARBA00023136"/>
    </source>
</evidence>
<dbReference type="eggNOG" id="COG3307">
    <property type="taxonomic scope" value="Bacteria"/>
</dbReference>
<comment type="subcellular location">
    <subcellularLocation>
        <location evidence="1">Membrane</location>
        <topology evidence="1">Multi-pass membrane protein</topology>
    </subcellularLocation>
</comment>
<dbReference type="OrthoDB" id="9962204at2"/>
<keyword evidence="4 5" id="KW-0472">Membrane</keyword>
<dbReference type="PANTHER" id="PTHR37422">
    <property type="entry name" value="TEICHURONIC ACID BIOSYNTHESIS PROTEIN TUAE"/>
    <property type="match status" value="1"/>
</dbReference>
<dbReference type="KEGG" id="wvi:Weevi_0956"/>
<evidence type="ECO:0000256" key="5">
    <source>
        <dbReference type="SAM" id="Phobius"/>
    </source>
</evidence>
<dbReference type="GO" id="GO:0016020">
    <property type="term" value="C:membrane"/>
    <property type="evidence" value="ECO:0007669"/>
    <property type="project" value="UniProtKB-SubCell"/>
</dbReference>
<reference evidence="8" key="2">
    <citation type="journal article" date="2011" name="Stand. Genomic Sci.">
        <title>Complete genome sequence of Weeksella virosa type strain (9751T).</title>
        <authorList>
            <person name="Lang E."/>
            <person name="Teshima H."/>
            <person name="Lucas S."/>
            <person name="Lapidus A."/>
            <person name="Hammon N."/>
            <person name="Deshpande S."/>
            <person name="Nolan M."/>
            <person name="Cheng J."/>
            <person name="Pitluck S."/>
            <person name="Liolios K."/>
            <person name="Pagani I."/>
            <person name="Mikhailova N."/>
            <person name="Ivanova N."/>
            <person name="Mavromatis K."/>
            <person name="Pati A."/>
            <person name="Tapia R."/>
            <person name="Han C."/>
            <person name="Goodwin L."/>
            <person name="Chen A."/>
            <person name="Palaniappan K."/>
            <person name="Land M."/>
            <person name="Hauser L."/>
            <person name="Chang Y."/>
            <person name="Jeffries C."/>
            <person name="Brambilla E."/>
            <person name="Kopitz M."/>
            <person name="Rohde M."/>
            <person name="Goker M."/>
            <person name="Tindall B."/>
            <person name="Detter J."/>
            <person name="Woyke T."/>
            <person name="Bristow J."/>
            <person name="Eisen J."/>
            <person name="Markowitz V."/>
            <person name="Hugenholtz P."/>
            <person name="Klenk H."/>
            <person name="Kyrpides N."/>
        </authorList>
    </citation>
    <scope>NUCLEOTIDE SEQUENCE [LARGE SCALE GENOMIC DNA]</scope>
    <source>
        <strain evidence="8">ATCC 43766 / DSM 16922 / JCM 21250 / NBRC 16016 / NCTC 11634 / CL345/78</strain>
    </source>
</reference>
<dbReference type="RefSeq" id="WP_013598056.1">
    <property type="nucleotide sequence ID" value="NC_015144.1"/>
</dbReference>
<reference evidence="7 8" key="1">
    <citation type="journal article" date="2011" name="Stand. Genomic Sci.">
        <title>Complete genome sequence of Weeksella virosa type strain (9751).</title>
        <authorList>
            <person name="Lang E."/>
            <person name="Teshima H."/>
            <person name="Lucas S."/>
            <person name="Lapidus A."/>
            <person name="Hammon N."/>
            <person name="Deshpande S."/>
            <person name="Nolan M."/>
            <person name="Cheng J.F."/>
            <person name="Pitluck S."/>
            <person name="Liolios K."/>
            <person name="Pagani I."/>
            <person name="Mikhailova N."/>
            <person name="Ivanova N."/>
            <person name="Mavromatis K."/>
            <person name="Pati A."/>
            <person name="Tapia R."/>
            <person name="Han C."/>
            <person name="Goodwin L."/>
            <person name="Chen A."/>
            <person name="Palaniappan K."/>
            <person name="Land M."/>
            <person name="Hauser L."/>
            <person name="Chang Y.J."/>
            <person name="Jeffries C.D."/>
            <person name="Brambilla E.M."/>
            <person name="Kopitz M."/>
            <person name="Rohde M."/>
            <person name="Goker M."/>
            <person name="Tindall B.J."/>
            <person name="Detter J.C."/>
            <person name="Woyke T."/>
            <person name="Bristow J."/>
            <person name="Eisen J.A."/>
            <person name="Markowitz V."/>
            <person name="Hugenholtz P."/>
            <person name="Klenk H.P."/>
            <person name="Kyrpides N.C."/>
        </authorList>
    </citation>
    <scope>NUCLEOTIDE SEQUENCE [LARGE SCALE GENOMIC DNA]</scope>
    <source>
        <strain evidence="8">ATCC 43766 / DSM 16922 / JCM 21250 / NBRC 16016 / NCTC 11634 / CL345/78</strain>
    </source>
</reference>
<accession>F0P1N8</accession>
<evidence type="ECO:0000256" key="1">
    <source>
        <dbReference type="ARBA" id="ARBA00004141"/>
    </source>
</evidence>
<evidence type="ECO:0000313" key="7">
    <source>
        <dbReference type="EMBL" id="ADX67666.1"/>
    </source>
</evidence>
<proteinExistence type="predicted"/>
<keyword evidence="8" id="KW-1185">Reference proteome</keyword>
<dbReference type="PANTHER" id="PTHR37422:SF13">
    <property type="entry name" value="LIPOPOLYSACCHARIDE BIOSYNTHESIS PROTEIN PA4999-RELATED"/>
    <property type="match status" value="1"/>
</dbReference>
<dbReference type="Proteomes" id="UP000008641">
    <property type="component" value="Chromosome"/>
</dbReference>
<sequence>MKQYLLHREVFLLRFIVISVFIIFVLQFPGLSLLRIPLILAHLILLFLLNFKLRKLNALDFIFTLLITYVVIQSFLLQEIISLLYFLQAIISVVLYFIFYSYCSVLLRQGIELNFQKLTKYITFFLPFFLISFQSWSLTRSAGLLGNPNITAHVFIMLTPFCLLIPHKIRYYILLLSIVLLGLIMFASRSAFMAFILGIVVYFTSLYFDRVKYKFSLYLFFLALVIYLSYDAVNIAIQVMSKYNYLFSNVDSRLLYLSYNGRDLIYDMALERLKGHELFGLGFEGAKFESEMGHILSTHNGFLELFIRIGYIGTIIFSALLILMIYNISKTKNKYFRGAALMGFVIILSLATNSSTFFVFNYLFYYIIIMHSLCEYEKKIQVIY</sequence>
<feature type="transmembrane region" description="Helical" evidence="5">
    <location>
        <begin position="12"/>
        <end position="28"/>
    </location>
</feature>
<gene>
    <name evidence="7" type="ordered locus">Weevi_0956</name>
</gene>
<dbReference type="HOGENOM" id="CLU_719516_0_0_10"/>
<feature type="transmembrane region" description="Helical" evidence="5">
    <location>
        <begin position="340"/>
        <end position="369"/>
    </location>
</feature>
<dbReference type="Pfam" id="PF04932">
    <property type="entry name" value="Wzy_C"/>
    <property type="match status" value="1"/>
</dbReference>
<dbReference type="EMBL" id="CP002455">
    <property type="protein sequence ID" value="ADX67666.1"/>
    <property type="molecule type" value="Genomic_DNA"/>
</dbReference>
<dbReference type="InterPro" id="IPR007016">
    <property type="entry name" value="O-antigen_ligase-rel_domated"/>
</dbReference>
<evidence type="ECO:0000256" key="3">
    <source>
        <dbReference type="ARBA" id="ARBA00022989"/>
    </source>
</evidence>
<feature type="transmembrane region" description="Helical" evidence="5">
    <location>
        <begin position="215"/>
        <end position="237"/>
    </location>
</feature>
<feature type="domain" description="O-antigen ligase-related" evidence="6">
    <location>
        <begin position="175"/>
        <end position="317"/>
    </location>
</feature>
<organism evidence="7 8">
    <name type="scientific">Weeksella virosa (strain ATCC 43766 / DSM 16922 / JCM 21250 / CCUG 30538 / CDC 9751 / IAM 14551 / NBRC 16016 / NCTC 11634 / CL345/78)</name>
    <dbReference type="NCBI Taxonomy" id="865938"/>
    <lineage>
        <taxon>Bacteria</taxon>
        <taxon>Pseudomonadati</taxon>
        <taxon>Bacteroidota</taxon>
        <taxon>Flavobacteriia</taxon>
        <taxon>Flavobacteriales</taxon>
        <taxon>Weeksellaceae</taxon>
        <taxon>Weeksella</taxon>
    </lineage>
</organism>
<evidence type="ECO:0000313" key="8">
    <source>
        <dbReference type="Proteomes" id="UP000008641"/>
    </source>
</evidence>
<dbReference type="InterPro" id="IPR051533">
    <property type="entry name" value="WaaL-like"/>
</dbReference>